<evidence type="ECO:0000313" key="6">
    <source>
        <dbReference type="EMBL" id="RVU20297.1"/>
    </source>
</evidence>
<name>A0A3S2YVI3_9HYPH</name>
<proteinExistence type="inferred from homology"/>
<organism evidence="6 7">
    <name type="scientific">Methylobacterium oryzihabitans</name>
    <dbReference type="NCBI Taxonomy" id="2499852"/>
    <lineage>
        <taxon>Bacteria</taxon>
        <taxon>Pseudomonadati</taxon>
        <taxon>Pseudomonadota</taxon>
        <taxon>Alphaproteobacteria</taxon>
        <taxon>Hyphomicrobiales</taxon>
        <taxon>Methylobacteriaceae</taxon>
        <taxon>Methylobacterium</taxon>
    </lineage>
</organism>
<dbReference type="InterPro" id="IPR001173">
    <property type="entry name" value="Glyco_trans_2-like"/>
</dbReference>
<dbReference type="Gene3D" id="3.90.550.10">
    <property type="entry name" value="Spore Coat Polysaccharide Biosynthesis Protein SpsA, Chain A"/>
    <property type="match status" value="1"/>
</dbReference>
<gene>
    <name evidence="6" type="ORF">EOE48_06745</name>
</gene>
<dbReference type="OrthoDB" id="9771846at2"/>
<dbReference type="InterPro" id="IPR028098">
    <property type="entry name" value="Glyco_trans_4-like_N"/>
</dbReference>
<keyword evidence="3 6" id="KW-0808">Transferase</keyword>
<evidence type="ECO:0000259" key="5">
    <source>
        <dbReference type="Pfam" id="PF13439"/>
    </source>
</evidence>
<feature type="domain" description="Glycosyltransferase 2-like" evidence="4">
    <location>
        <begin position="284"/>
        <end position="452"/>
    </location>
</feature>
<feature type="domain" description="Glycosyltransferase subfamily 4-like N-terminal" evidence="5">
    <location>
        <begin position="568"/>
        <end position="755"/>
    </location>
</feature>
<evidence type="ECO:0000256" key="3">
    <source>
        <dbReference type="ARBA" id="ARBA00022679"/>
    </source>
</evidence>
<dbReference type="Proteomes" id="UP000286997">
    <property type="component" value="Unassembled WGS sequence"/>
</dbReference>
<keyword evidence="7" id="KW-1185">Reference proteome</keyword>
<dbReference type="SUPFAM" id="SSF53756">
    <property type="entry name" value="UDP-Glycosyltransferase/glycogen phosphorylase"/>
    <property type="match status" value="1"/>
</dbReference>
<dbReference type="PANTHER" id="PTHR43179">
    <property type="entry name" value="RHAMNOSYLTRANSFERASE WBBL"/>
    <property type="match status" value="1"/>
</dbReference>
<evidence type="ECO:0000256" key="1">
    <source>
        <dbReference type="ARBA" id="ARBA00006739"/>
    </source>
</evidence>
<dbReference type="Pfam" id="PF00535">
    <property type="entry name" value="Glycos_transf_2"/>
    <property type="match status" value="1"/>
</dbReference>
<comment type="similarity">
    <text evidence="1">Belongs to the glycosyltransferase 2 family.</text>
</comment>
<dbReference type="GO" id="GO:0016757">
    <property type="term" value="F:glycosyltransferase activity"/>
    <property type="evidence" value="ECO:0007669"/>
    <property type="project" value="UniProtKB-KW"/>
</dbReference>
<dbReference type="EMBL" id="SACP01000004">
    <property type="protein sequence ID" value="RVU20297.1"/>
    <property type="molecule type" value="Genomic_DNA"/>
</dbReference>
<reference evidence="6 7" key="1">
    <citation type="submission" date="2019-01" db="EMBL/GenBank/DDBJ databases">
        <authorList>
            <person name="Chen W.-M."/>
        </authorList>
    </citation>
    <scope>NUCLEOTIDE SEQUENCE [LARGE SCALE GENOMIC DNA]</scope>
    <source>
        <strain evidence="6 7">TER-1</strain>
    </source>
</reference>
<evidence type="ECO:0000313" key="7">
    <source>
        <dbReference type="Proteomes" id="UP000286997"/>
    </source>
</evidence>
<dbReference type="PANTHER" id="PTHR43179:SF12">
    <property type="entry name" value="GALACTOFURANOSYLTRANSFERASE GLFT2"/>
    <property type="match status" value="1"/>
</dbReference>
<dbReference type="InterPro" id="IPR029044">
    <property type="entry name" value="Nucleotide-diphossugar_trans"/>
</dbReference>
<comment type="caution">
    <text evidence="6">The sequence shown here is derived from an EMBL/GenBank/DDBJ whole genome shotgun (WGS) entry which is preliminary data.</text>
</comment>
<dbReference type="AlphaFoldDB" id="A0A3S2YVI3"/>
<dbReference type="Pfam" id="PF13439">
    <property type="entry name" value="Glyco_transf_4"/>
    <property type="match status" value="1"/>
</dbReference>
<dbReference type="Gene3D" id="3.40.50.2000">
    <property type="entry name" value="Glycogen Phosphorylase B"/>
    <property type="match status" value="2"/>
</dbReference>
<dbReference type="RefSeq" id="WP_127728015.1">
    <property type="nucleotide sequence ID" value="NZ_SACP01000004.1"/>
</dbReference>
<keyword evidence="2" id="KW-0328">Glycosyltransferase</keyword>
<accession>A0A3S2YVI3</accession>
<evidence type="ECO:0000259" key="4">
    <source>
        <dbReference type="Pfam" id="PF00535"/>
    </source>
</evidence>
<protein>
    <submittedName>
        <fullName evidence="6">Glycosyltransferase</fullName>
    </submittedName>
</protein>
<sequence>MNPFDHFMACGWREGRDPSRSFSTLLYKDSRLGDGQADVNPLVHYSKLSREVRAQIDTSFASDALEIQRSVIKDYFDEDYYLSKNNLKFVKDPLSHYLLTGWRQGYEPNPHFSSQNHVNRHGHIIYSGLCPFYHYVSTHQLADGGPPLVKVSRASGRPQAKSPLDLHLVMHTIRDAFDPAFYLAQYADVRDSGIDPLRHYALHGWKEGRNPSEFFWSTFYLDTYREAIGDDPNPLYHYVTKGQTLGLRPNPFGADLWPAATAPGEAEWDAVAPAADVEASDVVVVIPVYKGYDETLRAVHAALTPQAARFAVLVVNDRGPDPELNAALGRLAARGLFRYEENPANLGFVGSVNRALGLCRGKDVILLNSDAIPFGDWIDRMLWHAAAHPDAATITPFSNNATICSYPRFNQNNRVQLEASLAEIDRYASACNARASSEIPTGVGFCFYMRGAVIDAIGAFDEATFGRGYGEENDFCLRAAKAGYRNLLAHDVFVYHCGGVSFDNTYLDSLSAIEKRLLGKHPDYLTRVFRYIEADPARDARFRLDLYRIARYLARWKVAVFVTHNRGGGIATHVRDASGRLAREGVKTLILTIAGRRAIRLSAPPDQDLHLPEPSFEQLDLGRHADLLAAFLGWLDPAIVHVHSFVGLDWASTRRMIDMVSGMRNYYFTLHDYSAVCHRNDLVTPLARYCGLPAAETCRACIAIDHQAEDVPDPDERRTVYARFLSGATGVLAPSGDIAERLRPFIPEARIVVRPHEERLTAAAQPAPRGSSAGGGPSILQVAAIGALGPHKGSGVLHDLALDARLRNLPIQYRIVGYSDRSDRMAQVGVIESGAYKSDGEAMDLLRSLKIDLVMIPSIWPETYCYALSIALAAGIPPVTLDLGAQAERLRATGEGVLVPPSLLEDPSAFNDRLLATPLAEVYGRRRRYETFAYPSLLRAYYEAA</sequence>
<dbReference type="SUPFAM" id="SSF53448">
    <property type="entry name" value="Nucleotide-diphospho-sugar transferases"/>
    <property type="match status" value="1"/>
</dbReference>
<evidence type="ECO:0000256" key="2">
    <source>
        <dbReference type="ARBA" id="ARBA00022676"/>
    </source>
</evidence>